<dbReference type="PANTHER" id="PTHR12521">
    <property type="entry name" value="PROTEIN C6ORF130"/>
    <property type="match status" value="1"/>
</dbReference>
<reference evidence="9 10" key="1">
    <citation type="submission" date="2024-02" db="EMBL/GenBank/DDBJ databases">
        <title>De novo assembly and annotation of 12 fungi associated with fruit tree decline syndrome in Ontario, Canada.</title>
        <authorList>
            <person name="Sulman M."/>
            <person name="Ellouze W."/>
            <person name="Ilyukhin E."/>
        </authorList>
    </citation>
    <scope>NUCLEOTIDE SEQUENCE [LARGE SCALE GENOMIC DNA]</scope>
    <source>
        <strain evidence="9 10">M42-189</strain>
    </source>
</reference>
<comment type="caution">
    <text evidence="9">The sequence shown here is derived from an EMBL/GenBank/DDBJ whole genome shotgun (WGS) entry which is preliminary data.</text>
</comment>
<evidence type="ECO:0000256" key="7">
    <source>
        <dbReference type="SAM" id="MobiDB-lite"/>
    </source>
</evidence>
<evidence type="ECO:0000256" key="1">
    <source>
        <dbReference type="ARBA" id="ARBA00002432"/>
    </source>
</evidence>
<feature type="region of interest" description="Disordered" evidence="7">
    <location>
        <begin position="1"/>
        <end position="114"/>
    </location>
</feature>
<evidence type="ECO:0000256" key="2">
    <source>
        <dbReference type="ARBA" id="ARBA00006575"/>
    </source>
</evidence>
<dbReference type="SUPFAM" id="SSF52949">
    <property type="entry name" value="Macro domain-like"/>
    <property type="match status" value="1"/>
</dbReference>
<evidence type="ECO:0000313" key="9">
    <source>
        <dbReference type="EMBL" id="KAL1597858.1"/>
    </source>
</evidence>
<feature type="compositionally biased region" description="Basic and acidic residues" evidence="7">
    <location>
        <begin position="97"/>
        <end position="114"/>
    </location>
</feature>
<dbReference type="EMBL" id="JAKJXO020000012">
    <property type="protein sequence ID" value="KAL1597858.1"/>
    <property type="molecule type" value="Genomic_DNA"/>
</dbReference>
<evidence type="ECO:0000256" key="5">
    <source>
        <dbReference type="ARBA" id="ARBA00022912"/>
    </source>
</evidence>
<name>A0ABR3R0Q0_9PLEO</name>
<organism evidence="9 10">
    <name type="scientific">Paraconiothyrium brasiliense</name>
    <dbReference type="NCBI Taxonomy" id="300254"/>
    <lineage>
        <taxon>Eukaryota</taxon>
        <taxon>Fungi</taxon>
        <taxon>Dikarya</taxon>
        <taxon>Ascomycota</taxon>
        <taxon>Pezizomycotina</taxon>
        <taxon>Dothideomycetes</taxon>
        <taxon>Pleosporomycetidae</taxon>
        <taxon>Pleosporales</taxon>
        <taxon>Massarineae</taxon>
        <taxon>Didymosphaeriaceae</taxon>
        <taxon>Paraconiothyrium</taxon>
    </lineage>
</organism>
<evidence type="ECO:0000256" key="3">
    <source>
        <dbReference type="ARBA" id="ARBA00012983"/>
    </source>
</evidence>
<dbReference type="Pfam" id="PF01661">
    <property type="entry name" value="Macro"/>
    <property type="match status" value="1"/>
</dbReference>
<gene>
    <name evidence="9" type="primary">POA1</name>
    <name evidence="9" type="ORF">SLS60_008345</name>
</gene>
<feature type="domain" description="Macro" evidence="8">
    <location>
        <begin position="133"/>
        <end position="261"/>
    </location>
</feature>
<keyword evidence="10" id="KW-1185">Reference proteome</keyword>
<proteinExistence type="inferred from homology"/>
<accession>A0ABR3R0Q0</accession>
<evidence type="ECO:0000259" key="8">
    <source>
        <dbReference type="Pfam" id="PF01661"/>
    </source>
</evidence>
<dbReference type="InterPro" id="IPR050892">
    <property type="entry name" value="ADP-ribose_metab_enzymes"/>
</dbReference>
<feature type="compositionally biased region" description="Basic and acidic residues" evidence="7">
    <location>
        <begin position="1"/>
        <end position="13"/>
    </location>
</feature>
<dbReference type="EC" id="3.1.3.84" evidence="3"/>
<evidence type="ECO:0000256" key="4">
    <source>
        <dbReference type="ARBA" id="ARBA00019744"/>
    </source>
</evidence>
<protein>
    <recommendedName>
        <fullName evidence="4">ADP-ribose 1''-phosphate phosphatase</fullName>
        <ecNumber evidence="3">3.1.3.84</ecNumber>
    </recommendedName>
</protein>
<feature type="compositionally biased region" description="Low complexity" evidence="7">
    <location>
        <begin position="21"/>
        <end position="38"/>
    </location>
</feature>
<dbReference type="Proteomes" id="UP001521785">
    <property type="component" value="Unassembled WGS sequence"/>
</dbReference>
<sequence length="295" mass="32303">MAQKRDAEPDTEHPGAPPSKAAKMTGDADADAAAHSDATGQTPDIAKNPTREDSKTVFPKLSFETIPSSKMSNEETKTSNEETASPEAGAKAQGKAKATDDEQHDANSAKDAASRLEEHTGDLFAAPDNSVLIHACNTQGVWGGGIAKEFRKRYPKAFKEYERHCLSIHHPKRNPVRVGTCLLIGPREVKPGAPKHWIGCLFTSAGHGRKKDPAPMILRHTAPAFEDLLDKLNREPQLMEIRMCQINSVLFEVPWRATREVLKGVLATDAGHRKIHVYSLPAAPQGTIRSFVRKR</sequence>
<dbReference type="InterPro" id="IPR043472">
    <property type="entry name" value="Macro_dom-like"/>
</dbReference>
<comment type="catalytic activity">
    <reaction evidence="6">
        <text>ADP-alpha-D-ribose 1''-phosphate + H2O = ADP-D-ribose + phosphate</text>
        <dbReference type="Rhea" id="RHEA:25029"/>
        <dbReference type="ChEBI" id="CHEBI:15377"/>
        <dbReference type="ChEBI" id="CHEBI:43474"/>
        <dbReference type="ChEBI" id="CHEBI:57967"/>
        <dbReference type="ChEBI" id="CHEBI:58753"/>
        <dbReference type="EC" id="3.1.3.84"/>
    </reaction>
</comment>
<dbReference type="PANTHER" id="PTHR12521:SF0">
    <property type="entry name" value="ADP-RIBOSE GLYCOHYDROLASE OARD1"/>
    <property type="match status" value="1"/>
</dbReference>
<comment type="similarity">
    <text evidence="2">Belongs to the POA1 family.</text>
</comment>
<dbReference type="InterPro" id="IPR002589">
    <property type="entry name" value="Macro_dom"/>
</dbReference>
<evidence type="ECO:0000256" key="6">
    <source>
        <dbReference type="ARBA" id="ARBA00034427"/>
    </source>
</evidence>
<dbReference type="Gene3D" id="3.40.220.10">
    <property type="entry name" value="Leucine Aminopeptidase, subunit E, domain 1"/>
    <property type="match status" value="1"/>
</dbReference>
<evidence type="ECO:0000313" key="10">
    <source>
        <dbReference type="Proteomes" id="UP001521785"/>
    </source>
</evidence>
<dbReference type="CDD" id="cd02901">
    <property type="entry name" value="Macro_Poa1p-like"/>
    <property type="match status" value="1"/>
</dbReference>
<keyword evidence="5" id="KW-0378">Hydrolase</keyword>
<comment type="function">
    <text evidence="1">Highly specific phosphatase involved in the metabolism of ADP-ribose 1''-phosphate (Appr1p) which is produced as a consequence of tRNA splicing.</text>
</comment>
<keyword evidence="5" id="KW-0904">Protein phosphatase</keyword>